<dbReference type="GO" id="GO:0140359">
    <property type="term" value="F:ABC-type transporter activity"/>
    <property type="evidence" value="ECO:0007669"/>
    <property type="project" value="InterPro"/>
</dbReference>
<organism evidence="7 8">
    <name type="scientific">Coprococcus hominis</name>
    <name type="common">ex Liu et al. 2022</name>
    <dbReference type="NCBI Taxonomy" id="2763039"/>
    <lineage>
        <taxon>Bacteria</taxon>
        <taxon>Bacillati</taxon>
        <taxon>Bacillota</taxon>
        <taxon>Clostridia</taxon>
        <taxon>Lachnospirales</taxon>
        <taxon>Lachnospiraceae</taxon>
        <taxon>Coprococcus</taxon>
    </lineage>
</organism>
<feature type="transmembrane region" description="Helical" evidence="5">
    <location>
        <begin position="179"/>
        <end position="200"/>
    </location>
</feature>
<dbReference type="EMBL" id="JACOOX010000006">
    <property type="protein sequence ID" value="MBC5663414.1"/>
    <property type="molecule type" value="Genomic_DNA"/>
</dbReference>
<feature type="transmembrane region" description="Helical" evidence="5">
    <location>
        <begin position="257"/>
        <end position="278"/>
    </location>
</feature>
<dbReference type="GO" id="GO:0016020">
    <property type="term" value="C:membrane"/>
    <property type="evidence" value="ECO:0007669"/>
    <property type="project" value="UniProtKB-SubCell"/>
</dbReference>
<feature type="transmembrane region" description="Helical" evidence="5">
    <location>
        <begin position="347"/>
        <end position="369"/>
    </location>
</feature>
<evidence type="ECO:0000313" key="8">
    <source>
        <dbReference type="Proteomes" id="UP000615234"/>
    </source>
</evidence>
<dbReference type="Pfam" id="PF12698">
    <property type="entry name" value="ABC2_membrane_3"/>
    <property type="match status" value="1"/>
</dbReference>
<gene>
    <name evidence="7" type="ORF">H8S09_11090</name>
</gene>
<keyword evidence="8" id="KW-1185">Reference proteome</keyword>
<dbReference type="AlphaFoldDB" id="A0A8I0DUF3"/>
<keyword evidence="2 5" id="KW-0812">Transmembrane</keyword>
<evidence type="ECO:0000259" key="6">
    <source>
        <dbReference type="Pfam" id="PF12698"/>
    </source>
</evidence>
<feature type="transmembrane region" description="Helical" evidence="5">
    <location>
        <begin position="221"/>
        <end position="245"/>
    </location>
</feature>
<name>A0A8I0DUF3_9FIRM</name>
<reference evidence="7 8" key="1">
    <citation type="submission" date="2020-08" db="EMBL/GenBank/DDBJ databases">
        <title>Genome public.</title>
        <authorList>
            <person name="Liu C."/>
            <person name="Sun Q."/>
        </authorList>
    </citation>
    <scope>NUCLEOTIDE SEQUENCE [LARGE SCALE GENOMIC DNA]</scope>
    <source>
        <strain evidence="7 8">NSJ-10</strain>
    </source>
</reference>
<evidence type="ECO:0000256" key="2">
    <source>
        <dbReference type="ARBA" id="ARBA00022692"/>
    </source>
</evidence>
<keyword evidence="3 5" id="KW-1133">Transmembrane helix</keyword>
<comment type="caution">
    <text evidence="7">The sequence shown here is derived from an EMBL/GenBank/DDBJ whole genome shotgun (WGS) entry which is preliminary data.</text>
</comment>
<comment type="subcellular location">
    <subcellularLocation>
        <location evidence="1">Membrane</location>
        <topology evidence="1">Multi-pass membrane protein</topology>
    </subcellularLocation>
</comment>
<feature type="transmembrane region" description="Helical" evidence="5">
    <location>
        <begin position="20"/>
        <end position="38"/>
    </location>
</feature>
<keyword evidence="4 5" id="KW-0472">Membrane</keyword>
<feature type="transmembrane region" description="Helical" evidence="5">
    <location>
        <begin position="290"/>
        <end position="311"/>
    </location>
</feature>
<evidence type="ECO:0000256" key="3">
    <source>
        <dbReference type="ARBA" id="ARBA00022989"/>
    </source>
</evidence>
<dbReference type="InterPro" id="IPR013525">
    <property type="entry name" value="ABC2_TM"/>
</dbReference>
<evidence type="ECO:0000256" key="5">
    <source>
        <dbReference type="SAM" id="Phobius"/>
    </source>
</evidence>
<evidence type="ECO:0000313" key="7">
    <source>
        <dbReference type="EMBL" id="MBC5663414.1"/>
    </source>
</evidence>
<evidence type="ECO:0000256" key="1">
    <source>
        <dbReference type="ARBA" id="ARBA00004141"/>
    </source>
</evidence>
<feature type="domain" description="ABC-2 type transporter transmembrane" evidence="6">
    <location>
        <begin position="17"/>
        <end position="367"/>
    </location>
</feature>
<evidence type="ECO:0000256" key="4">
    <source>
        <dbReference type="ARBA" id="ARBA00023136"/>
    </source>
</evidence>
<accession>A0A8I0DUF3</accession>
<sequence>MFWHNFKYAGKMLIKGKDTLFWTILFPIALFTFMYMAFGNIMEKDEMFKDIPVAVVRDGENDTALMMVLSTLSMDGEDKRIDMEVLNEKEALQKLNDEEVTGVIYTSDASLTVRQSDIKESILESILNQYKQMEQMYLNLMQKDPEAASEIIQKTVQSDAVYYEEISTTDGCQDEYYNYFYAVLAMSCLFSSFAGITRMHKLQANESALGMRRCLSPNPKLVTVLAEYLALLLVQFAAEVITVIYMRLFGVQFGTKYPAILLVLFIACNIGIAGGMLLGSWSKCSYGGKIGIAVAASLTFSFMADLMVHGIKNSIEDKLPILNRVNPAVLVTDCLYALNVYDNYDRYFRNILILTGMAVCLLGASILVLRRNKYASV</sequence>
<dbReference type="Proteomes" id="UP000615234">
    <property type="component" value="Unassembled WGS sequence"/>
</dbReference>
<proteinExistence type="predicted"/>
<protein>
    <submittedName>
        <fullName evidence="7">ABC transporter permease</fullName>
    </submittedName>
</protein>
<dbReference type="RefSeq" id="WP_117785166.1">
    <property type="nucleotide sequence ID" value="NZ_JACOOX010000006.1"/>
</dbReference>